<dbReference type="Pfam" id="PF12625">
    <property type="entry name" value="Arabinose_bd"/>
    <property type="match status" value="1"/>
</dbReference>
<dbReference type="InterPro" id="IPR018060">
    <property type="entry name" value="HTH_AraC"/>
</dbReference>
<dbReference type="Gene3D" id="1.10.10.60">
    <property type="entry name" value="Homeodomain-like"/>
    <property type="match status" value="1"/>
</dbReference>
<evidence type="ECO:0000256" key="1">
    <source>
        <dbReference type="ARBA" id="ARBA00023015"/>
    </source>
</evidence>
<comment type="caution">
    <text evidence="5">The sequence shown here is derived from an EMBL/GenBank/DDBJ whole genome shotgun (WGS) entry which is preliminary data.</text>
</comment>
<dbReference type="SUPFAM" id="SSF46689">
    <property type="entry name" value="Homeodomain-like"/>
    <property type="match status" value="1"/>
</dbReference>
<dbReference type="InterPro" id="IPR009057">
    <property type="entry name" value="Homeodomain-like_sf"/>
</dbReference>
<dbReference type="Proteomes" id="UP001205890">
    <property type="component" value="Unassembled WGS sequence"/>
</dbReference>
<organism evidence="5 6">
    <name type="scientific">Alsobacter ponti</name>
    <dbReference type="NCBI Taxonomy" id="2962936"/>
    <lineage>
        <taxon>Bacteria</taxon>
        <taxon>Pseudomonadati</taxon>
        <taxon>Pseudomonadota</taxon>
        <taxon>Alphaproteobacteria</taxon>
        <taxon>Hyphomicrobiales</taxon>
        <taxon>Alsobacteraceae</taxon>
        <taxon>Alsobacter</taxon>
    </lineage>
</organism>
<dbReference type="EMBL" id="JANCLU010000002">
    <property type="protein sequence ID" value="MCP8937485.1"/>
    <property type="molecule type" value="Genomic_DNA"/>
</dbReference>
<proteinExistence type="predicted"/>
<reference evidence="5 6" key="1">
    <citation type="submission" date="2022-07" db="EMBL/GenBank/DDBJ databases">
        <authorList>
            <person name="Li W.-J."/>
            <person name="Deng Q.-Q."/>
        </authorList>
    </citation>
    <scope>NUCLEOTIDE SEQUENCE [LARGE SCALE GENOMIC DNA]</scope>
    <source>
        <strain evidence="5 6">SYSU M60028</strain>
    </source>
</reference>
<dbReference type="PANTHER" id="PTHR47894:SF4">
    <property type="entry name" value="HTH-TYPE TRANSCRIPTIONAL REGULATOR GADX"/>
    <property type="match status" value="1"/>
</dbReference>
<evidence type="ECO:0000256" key="3">
    <source>
        <dbReference type="ARBA" id="ARBA00023163"/>
    </source>
</evidence>
<evidence type="ECO:0000313" key="6">
    <source>
        <dbReference type="Proteomes" id="UP001205890"/>
    </source>
</evidence>
<sequence>MSVPTVRAAVLHMLPAQLGAAGLDADAIFGAGGMRAAATATPALVHRAQVSAVLNMAARVLDRPEIGLALGAAADPARLGSAGLALVGGTSIGECLRAHARSMPALQTHVRLGLRTEGERAVWSHRLEGEPEGASSILYEGAAAFHLRFLRALLGVEWSPTYVLFPHARRGRALDYEEHFGAPVVFGETADTRIVFDKAVLRRRVAPRADSSRDGGDARSVPAPQAYQLRDSGLLDVLRTIVTARLPHGPVTLIDAAGVLGVAPRTLQRRLVEAGTSFEALVDGLRRTLAMARIHEGAPVTRVAMSLGYSDTAHFTRAFRRWTGRPPTTFRGEALALERGDSQD</sequence>
<dbReference type="InterPro" id="IPR020449">
    <property type="entry name" value="Tscrpt_reg_AraC-type_HTH"/>
</dbReference>
<accession>A0ABT1L7M2</accession>
<keyword evidence="2" id="KW-0238">DNA-binding</keyword>
<gene>
    <name evidence="5" type="ORF">NK718_03070</name>
</gene>
<dbReference type="PANTHER" id="PTHR47894">
    <property type="entry name" value="HTH-TYPE TRANSCRIPTIONAL REGULATOR GADX"/>
    <property type="match status" value="1"/>
</dbReference>
<evidence type="ECO:0000259" key="4">
    <source>
        <dbReference type="PROSITE" id="PS01124"/>
    </source>
</evidence>
<keyword evidence="1" id="KW-0805">Transcription regulation</keyword>
<dbReference type="RefSeq" id="WP_254738514.1">
    <property type="nucleotide sequence ID" value="NZ_JANCLU010000002.1"/>
</dbReference>
<dbReference type="InterPro" id="IPR032687">
    <property type="entry name" value="AraC-type_N"/>
</dbReference>
<dbReference type="PRINTS" id="PR00032">
    <property type="entry name" value="HTHARAC"/>
</dbReference>
<dbReference type="SMART" id="SM00342">
    <property type="entry name" value="HTH_ARAC"/>
    <property type="match status" value="1"/>
</dbReference>
<dbReference type="PROSITE" id="PS01124">
    <property type="entry name" value="HTH_ARAC_FAMILY_2"/>
    <property type="match status" value="1"/>
</dbReference>
<evidence type="ECO:0000313" key="5">
    <source>
        <dbReference type="EMBL" id="MCP8937485.1"/>
    </source>
</evidence>
<evidence type="ECO:0000256" key="2">
    <source>
        <dbReference type="ARBA" id="ARBA00023125"/>
    </source>
</evidence>
<name>A0ABT1L7M2_9HYPH</name>
<keyword evidence="3" id="KW-0804">Transcription</keyword>
<keyword evidence="6" id="KW-1185">Reference proteome</keyword>
<feature type="domain" description="HTH araC/xylS-type" evidence="4">
    <location>
        <begin position="236"/>
        <end position="333"/>
    </location>
</feature>
<protein>
    <submittedName>
        <fullName evidence="5">AraC family transcriptional regulator</fullName>
    </submittedName>
</protein>
<dbReference type="Pfam" id="PF12833">
    <property type="entry name" value="HTH_18"/>
    <property type="match status" value="1"/>
</dbReference>